<keyword evidence="5 11" id="KW-0812">Transmembrane</keyword>
<dbReference type="SUPFAM" id="SSF52096">
    <property type="entry name" value="ClpP/crotonase"/>
    <property type="match status" value="1"/>
</dbReference>
<evidence type="ECO:0000256" key="10">
    <source>
        <dbReference type="SAM" id="MobiDB-lite"/>
    </source>
</evidence>
<evidence type="ECO:0000259" key="12">
    <source>
        <dbReference type="Pfam" id="PF01343"/>
    </source>
</evidence>
<evidence type="ECO:0000256" key="11">
    <source>
        <dbReference type="SAM" id="Phobius"/>
    </source>
</evidence>
<dbReference type="EMBL" id="HBEW01004090">
    <property type="protein sequence ID" value="CAD8581612.1"/>
    <property type="molecule type" value="Transcribed_RNA"/>
</dbReference>
<dbReference type="Pfam" id="PF08496">
    <property type="entry name" value="Peptidase_S49_N"/>
    <property type="match status" value="1"/>
</dbReference>
<comment type="similarity">
    <text evidence="2">Belongs to the peptidase S49 family.</text>
</comment>
<dbReference type="Pfam" id="PF01343">
    <property type="entry name" value="Peptidase_S49"/>
    <property type="match status" value="1"/>
</dbReference>
<dbReference type="InterPro" id="IPR002142">
    <property type="entry name" value="Peptidase_S49"/>
</dbReference>
<dbReference type="PANTHER" id="PTHR42987:SF4">
    <property type="entry name" value="PROTEASE SOHB-RELATED"/>
    <property type="match status" value="1"/>
</dbReference>
<keyword evidence="9 11" id="KW-0472">Membrane</keyword>
<reference evidence="14" key="1">
    <citation type="submission" date="2021-01" db="EMBL/GenBank/DDBJ databases">
        <authorList>
            <person name="Corre E."/>
            <person name="Pelletier E."/>
            <person name="Niang G."/>
            <person name="Scheremetjew M."/>
            <person name="Finn R."/>
            <person name="Kale V."/>
            <person name="Holt S."/>
            <person name="Cochrane G."/>
            <person name="Meng A."/>
            <person name="Brown T."/>
            <person name="Cohen L."/>
        </authorList>
    </citation>
    <scope>NUCLEOTIDE SEQUENCE</scope>
    <source>
        <strain evidence="14">Clade-D-RCC2572</strain>
    </source>
</reference>
<dbReference type="InterPro" id="IPR047272">
    <property type="entry name" value="S49_SppA_C"/>
</dbReference>
<evidence type="ECO:0000256" key="6">
    <source>
        <dbReference type="ARBA" id="ARBA00022801"/>
    </source>
</evidence>
<organism evidence="14">
    <name type="scientific">Ostreococcus mediterraneus</name>
    <dbReference type="NCBI Taxonomy" id="1486918"/>
    <lineage>
        <taxon>Eukaryota</taxon>
        <taxon>Viridiplantae</taxon>
        <taxon>Chlorophyta</taxon>
        <taxon>Mamiellophyceae</taxon>
        <taxon>Mamiellales</taxon>
        <taxon>Bathycoccaceae</taxon>
        <taxon>Ostreococcus</taxon>
    </lineage>
</organism>
<evidence type="ECO:0000313" key="14">
    <source>
        <dbReference type="EMBL" id="CAD8581612.1"/>
    </source>
</evidence>
<dbReference type="Gene3D" id="3.90.226.10">
    <property type="entry name" value="2-enoyl-CoA Hydratase, Chain A, domain 1"/>
    <property type="match status" value="1"/>
</dbReference>
<gene>
    <name evidence="14" type="ORF">OMED0929_LOCUS3428</name>
</gene>
<dbReference type="CDD" id="cd07023">
    <property type="entry name" value="S49_Sppa_N_C"/>
    <property type="match status" value="1"/>
</dbReference>
<evidence type="ECO:0000256" key="9">
    <source>
        <dbReference type="ARBA" id="ARBA00023136"/>
    </source>
</evidence>
<accession>A0A7S0KIY3</accession>
<keyword evidence="8 11" id="KW-1133">Transmembrane helix</keyword>
<dbReference type="PANTHER" id="PTHR42987">
    <property type="entry name" value="PEPTIDASE S49"/>
    <property type="match status" value="1"/>
</dbReference>
<protein>
    <recommendedName>
        <fullName evidence="15">Peptidase S49 domain-containing protein</fullName>
    </recommendedName>
</protein>
<dbReference type="GO" id="GO:0006508">
    <property type="term" value="P:proteolysis"/>
    <property type="evidence" value="ECO:0007669"/>
    <property type="project" value="UniProtKB-KW"/>
</dbReference>
<evidence type="ECO:0000256" key="4">
    <source>
        <dbReference type="ARBA" id="ARBA00022670"/>
    </source>
</evidence>
<evidence type="ECO:0000259" key="13">
    <source>
        <dbReference type="Pfam" id="PF08496"/>
    </source>
</evidence>
<feature type="domain" description="Peptidase S49 N-terminal proteobacteria" evidence="13">
    <location>
        <begin position="348"/>
        <end position="417"/>
    </location>
</feature>
<evidence type="ECO:0000256" key="1">
    <source>
        <dbReference type="ARBA" id="ARBA00004236"/>
    </source>
</evidence>
<evidence type="ECO:0000256" key="3">
    <source>
        <dbReference type="ARBA" id="ARBA00022475"/>
    </source>
</evidence>
<dbReference type="NCBIfam" id="NF008745">
    <property type="entry name" value="PRK11778.1"/>
    <property type="match status" value="1"/>
</dbReference>
<evidence type="ECO:0000256" key="5">
    <source>
        <dbReference type="ARBA" id="ARBA00022692"/>
    </source>
</evidence>
<evidence type="ECO:0000256" key="2">
    <source>
        <dbReference type="ARBA" id="ARBA00008683"/>
    </source>
</evidence>
<evidence type="ECO:0000256" key="8">
    <source>
        <dbReference type="ARBA" id="ARBA00022989"/>
    </source>
</evidence>
<feature type="transmembrane region" description="Helical" evidence="11">
    <location>
        <begin position="101"/>
        <end position="119"/>
    </location>
</feature>
<dbReference type="GO" id="GO:0005886">
    <property type="term" value="C:plasma membrane"/>
    <property type="evidence" value="ECO:0007669"/>
    <property type="project" value="UniProtKB-SubCell"/>
</dbReference>
<keyword evidence="3" id="KW-1003">Cell membrane</keyword>
<evidence type="ECO:0008006" key="15">
    <source>
        <dbReference type="Google" id="ProtNLM"/>
    </source>
</evidence>
<dbReference type="InterPro" id="IPR029045">
    <property type="entry name" value="ClpP/crotonase-like_dom_sf"/>
</dbReference>
<feature type="region of interest" description="Disordered" evidence="10">
    <location>
        <begin position="241"/>
        <end position="271"/>
    </location>
</feature>
<dbReference type="GO" id="GO:0004252">
    <property type="term" value="F:serine-type endopeptidase activity"/>
    <property type="evidence" value="ECO:0007669"/>
    <property type="project" value="InterPro"/>
</dbReference>
<proteinExistence type="inferred from homology"/>
<keyword evidence="6" id="KW-0378">Hydrolase</keyword>
<keyword evidence="7" id="KW-0720">Serine protease</keyword>
<name>A0A7S0KIY3_9CHLO</name>
<sequence length="645" mass="69915">MTPTTTRRTTTSRTLRTTLRKKITMTSASGGAKDDETASGVSIHNDARRVGVMATMTATVAMTPAAAYAADNALSGAWASFTHAFATPEAKELFMYTLKTLISWGVPSVTVAVALFFAISASRRGARMGGDKPSGPFGFIKGGANGAKPRTEPYLEIKRMNDKLDDYGLSFEAATVSELQAERSRKNMEFSKKFGAALGQLSEDECQAILNANKKWQMTDARLASQMNQILAQMRATSIEMGGKRGKKDASDDESAANASSDESKDDEESSSFLDGLKNVFASDKNAGLSKKLAKLTTARASAENQYLQAVSAALPKSRRESLMKLLADPRELAGWQNNTDILAFDPENDENSKLKKKHVFVLNFFGDVRASQAEQLREEVTGLLRSAKKERGDEVVLRLNTGGGTVTGYGLAAAQLMRIKDAGLKLTICVEQVAASGGYMMACVADEIVASPFAVLGSIGVISEQPNVYERLKTEGIEFQTVTAGKFKRTLTPTKKVNKEDLEKSKKDIEAVLVLFKGFVEQNRPSLDIDNVATGETWFGNDALQRNLVDKLKTSDDVLLDLLGAGAEIFSIQLKQPSKAQSLFAGAGANASWQWDLLQRVALGVADYAKTSSGMNNVRAPMMIDRAADSVIAYDDEYDYVERM</sequence>
<keyword evidence="4" id="KW-0645">Protease</keyword>
<comment type="subcellular location">
    <subcellularLocation>
        <location evidence="1">Cell membrane</location>
    </subcellularLocation>
</comment>
<dbReference type="InterPro" id="IPR013703">
    <property type="entry name" value="Peptidase_S49_N_proteobac"/>
</dbReference>
<dbReference type="AlphaFoldDB" id="A0A7S0KIY3"/>
<feature type="domain" description="Peptidase S49" evidence="12">
    <location>
        <begin position="421"/>
        <end position="561"/>
    </location>
</feature>
<dbReference type="Gene3D" id="6.20.330.10">
    <property type="match status" value="1"/>
</dbReference>
<evidence type="ECO:0000256" key="7">
    <source>
        <dbReference type="ARBA" id="ARBA00022825"/>
    </source>
</evidence>